<dbReference type="InterPro" id="IPR037867">
    <property type="entry name" value="Swd2/WDR82"/>
</dbReference>
<proteinExistence type="predicted"/>
<dbReference type="PROSITE" id="PS50294">
    <property type="entry name" value="WD_REPEATS_REGION"/>
    <property type="match status" value="1"/>
</dbReference>
<dbReference type="GO" id="GO:0003682">
    <property type="term" value="F:chromatin binding"/>
    <property type="evidence" value="ECO:0000318"/>
    <property type="project" value="GO_Central"/>
</dbReference>
<dbReference type="eggNOG" id="KOG1446">
    <property type="taxonomic scope" value="Eukaryota"/>
</dbReference>
<dbReference type="Proteomes" id="UP000001744">
    <property type="component" value="Unassembled WGS sequence"/>
</dbReference>
<dbReference type="VEuPathDB" id="FungiDB:SJAG_01599"/>
<dbReference type="PROSITE" id="PS50082">
    <property type="entry name" value="WD_REPEATS_2"/>
    <property type="match status" value="1"/>
</dbReference>
<evidence type="ECO:0000313" key="8">
    <source>
        <dbReference type="Proteomes" id="UP000001744"/>
    </source>
</evidence>
<gene>
    <name evidence="7" type="primary">swd22</name>
    <name evidence="6" type="ORF">SJAG_01599</name>
</gene>
<keyword evidence="2 5" id="KW-0853">WD repeat</keyword>
<reference evidence="6 8" key="1">
    <citation type="journal article" date="2011" name="Science">
        <title>Comparative functional genomics of the fission yeasts.</title>
        <authorList>
            <person name="Rhind N."/>
            <person name="Chen Z."/>
            <person name="Yassour M."/>
            <person name="Thompson D.A."/>
            <person name="Haas B.J."/>
            <person name="Habib N."/>
            <person name="Wapinski I."/>
            <person name="Roy S."/>
            <person name="Lin M.F."/>
            <person name="Heiman D.I."/>
            <person name="Young S.K."/>
            <person name="Furuya K."/>
            <person name="Guo Y."/>
            <person name="Pidoux A."/>
            <person name="Chen H.M."/>
            <person name="Robbertse B."/>
            <person name="Goldberg J.M."/>
            <person name="Aoki K."/>
            <person name="Bayne E.H."/>
            <person name="Berlin A.M."/>
            <person name="Desjardins C.A."/>
            <person name="Dobbs E."/>
            <person name="Dukaj L."/>
            <person name="Fan L."/>
            <person name="FitzGerald M.G."/>
            <person name="French C."/>
            <person name="Gujja S."/>
            <person name="Hansen K."/>
            <person name="Keifenheim D."/>
            <person name="Levin J.Z."/>
            <person name="Mosher R.A."/>
            <person name="Mueller C.A."/>
            <person name="Pfiffner J."/>
            <person name="Priest M."/>
            <person name="Russ C."/>
            <person name="Smialowska A."/>
            <person name="Swoboda P."/>
            <person name="Sykes S.M."/>
            <person name="Vaughn M."/>
            <person name="Vengrova S."/>
            <person name="Yoder R."/>
            <person name="Zeng Q."/>
            <person name="Allshire R."/>
            <person name="Baulcombe D."/>
            <person name="Birren B.W."/>
            <person name="Brown W."/>
            <person name="Ekwall K."/>
            <person name="Kellis M."/>
            <person name="Leatherwood J."/>
            <person name="Levin H."/>
            <person name="Margalit H."/>
            <person name="Martienssen R."/>
            <person name="Nieduszynski C.A."/>
            <person name="Spatafora J.W."/>
            <person name="Friedman N."/>
            <person name="Dalgaard J.Z."/>
            <person name="Baumann P."/>
            <person name="Niki H."/>
            <person name="Regev A."/>
            <person name="Nusbaum C."/>
        </authorList>
    </citation>
    <scope>NUCLEOTIDE SEQUENCE [LARGE SCALE GENOMIC DNA]</scope>
    <source>
        <strain evidence="8">yFS275 / FY16936</strain>
    </source>
</reference>
<evidence type="ECO:0000256" key="2">
    <source>
        <dbReference type="ARBA" id="ARBA00022574"/>
    </source>
</evidence>
<dbReference type="RefSeq" id="XP_002172850.1">
    <property type="nucleotide sequence ID" value="XM_002172814.2"/>
</dbReference>
<keyword evidence="8" id="KW-1185">Reference proteome</keyword>
<comment type="subcellular location">
    <subcellularLocation>
        <location evidence="1">Nucleus</location>
    </subcellularLocation>
</comment>
<dbReference type="AlphaFoldDB" id="B6JYD9"/>
<dbReference type="EMBL" id="KE651168">
    <property type="protein sequence ID" value="EEB06557.1"/>
    <property type="molecule type" value="Genomic_DNA"/>
</dbReference>
<dbReference type="SUPFAM" id="SSF50978">
    <property type="entry name" value="WD40 repeat-like"/>
    <property type="match status" value="1"/>
</dbReference>
<dbReference type="HOGENOM" id="CLU_044117_3_0_1"/>
<dbReference type="JaponicusDB" id="SJAG_01599">
    <property type="gene designation" value="swd22"/>
</dbReference>
<feature type="repeat" description="WD" evidence="5">
    <location>
        <begin position="105"/>
        <end position="142"/>
    </location>
</feature>
<evidence type="ECO:0000256" key="5">
    <source>
        <dbReference type="PROSITE-ProRule" id="PRU00221"/>
    </source>
</evidence>
<dbReference type="STRING" id="402676.B6JYD9"/>
<dbReference type="GO" id="GO:1902801">
    <property type="term" value="P:regulation of siRNA-independent facultative heterochromatin formation"/>
    <property type="evidence" value="ECO:0007669"/>
    <property type="project" value="EnsemblFungi"/>
</dbReference>
<dbReference type="OrthoDB" id="27537at2759"/>
<dbReference type="InterPro" id="IPR001680">
    <property type="entry name" value="WD40_rpt"/>
</dbReference>
<protein>
    <submittedName>
        <fullName evidence="6">WD repeat protein</fullName>
    </submittedName>
</protein>
<dbReference type="PANTHER" id="PTHR19861:SF8">
    <property type="entry name" value="WD REPEAT PROTEIN"/>
    <property type="match status" value="1"/>
</dbReference>
<accession>B6JYD9</accession>
<dbReference type="Pfam" id="PF00400">
    <property type="entry name" value="WD40"/>
    <property type="match status" value="2"/>
</dbReference>
<dbReference type="PANTHER" id="PTHR19861">
    <property type="entry name" value="WD40 REPEAT PROTEIN SWD2"/>
    <property type="match status" value="1"/>
</dbReference>
<dbReference type="GO" id="GO:0005847">
    <property type="term" value="C:mRNA cleavage and polyadenylation specificity factor complex"/>
    <property type="evidence" value="ECO:0000318"/>
    <property type="project" value="GO_Central"/>
</dbReference>
<dbReference type="GeneID" id="7052286"/>
<dbReference type="GO" id="GO:1990567">
    <property type="term" value="C:DPS complex"/>
    <property type="evidence" value="ECO:0007669"/>
    <property type="project" value="EnsemblFungi"/>
</dbReference>
<evidence type="ECO:0000313" key="7">
    <source>
        <dbReference type="JaponicusDB" id="SJAG_01599"/>
    </source>
</evidence>
<dbReference type="InterPro" id="IPR036322">
    <property type="entry name" value="WD40_repeat_dom_sf"/>
</dbReference>
<dbReference type="Gene3D" id="2.130.10.10">
    <property type="entry name" value="YVTN repeat-like/Quinoprotein amine dehydrogenase"/>
    <property type="match status" value="1"/>
</dbReference>
<organism evidence="6 8">
    <name type="scientific">Schizosaccharomyces japonicus (strain yFS275 / FY16936)</name>
    <name type="common">Fission yeast</name>
    <dbReference type="NCBI Taxonomy" id="402676"/>
    <lineage>
        <taxon>Eukaryota</taxon>
        <taxon>Fungi</taxon>
        <taxon>Dikarya</taxon>
        <taxon>Ascomycota</taxon>
        <taxon>Taphrinomycotina</taxon>
        <taxon>Schizosaccharomycetes</taxon>
        <taxon>Schizosaccharomycetales</taxon>
        <taxon>Schizosaccharomycetaceae</taxon>
        <taxon>Schizosaccharomyces</taxon>
    </lineage>
</organism>
<dbReference type="InterPro" id="IPR015943">
    <property type="entry name" value="WD40/YVTN_repeat-like_dom_sf"/>
</dbReference>
<dbReference type="OMA" id="FMTFAST"/>
<dbReference type="SMART" id="SM00320">
    <property type="entry name" value="WD40"/>
    <property type="match status" value="3"/>
</dbReference>
<sequence>METPVLSSFRPSQILRDNSLQSTISCVDYNDTGELLVTGCDTDGTMHIYQCLKSGAPPTKISCKNHGVSVAKFTHHSNNLLHSSPRSDHSIRYFSTHDDTYISMFSGHKATVTDIQLSPVEDQFLSTGLDKTVKLWDLQRGSGALGSLSLPGTGIIAYDPTGLVFAVACYELSTIYLYDVRNYDKEPFSTFTITDDRYLSRFSFPPRMPEWRHIEFSNDGKFILLATKTSLHYVLDAYTGDIIVRLENPPDYVDPSTSWCGNVCFTPQDPYVIGTVGDRRLNIWNLKHMSSSHRKKMITPESYIESQSAVKPSIVKFNPRYLQLATAGSQLVLWLPSNHNPGSDASAL</sequence>
<dbReference type="GO" id="GO:0090052">
    <property type="term" value="P:regulation of pericentric heterochromatin formation"/>
    <property type="evidence" value="ECO:0007669"/>
    <property type="project" value="EnsemblFungi"/>
</dbReference>
<evidence type="ECO:0000256" key="1">
    <source>
        <dbReference type="ARBA" id="ARBA00004123"/>
    </source>
</evidence>
<evidence type="ECO:0000256" key="3">
    <source>
        <dbReference type="ARBA" id="ARBA00022737"/>
    </source>
</evidence>
<evidence type="ECO:0000256" key="4">
    <source>
        <dbReference type="ARBA" id="ARBA00023242"/>
    </source>
</evidence>
<name>B6JYD9_SCHJY</name>
<dbReference type="GO" id="GO:0000785">
    <property type="term" value="C:chromatin"/>
    <property type="evidence" value="ECO:0007669"/>
    <property type="project" value="EnsemblFungi"/>
</dbReference>
<keyword evidence="4" id="KW-0539">Nucleus</keyword>
<keyword evidence="3" id="KW-0677">Repeat</keyword>
<evidence type="ECO:0000313" key="6">
    <source>
        <dbReference type="EMBL" id="EEB06557.1"/>
    </source>
</evidence>